<sequence length="222" mass="24756">MMQSNRHHIINSTALFMLAIITAQTTACQQPGNDTPQQPIVHSVPEENIGIAIFAGGCFWCTESDFDKVPGVISTTSGFIGGTVANPTYKQVVVGNTGHIEAVRIEYDKSITTYAALLEAFWPTIDPVFKGGQFCDIGPQYRSAIFYLNPEQQALAAASKAALEASGRFEQPIATEILPATQFYSAEEYHQDYYLKNPLRYTFYRSNCGRDDRLQQLWEDEH</sequence>
<evidence type="ECO:0000256" key="2">
    <source>
        <dbReference type="ARBA" id="ARBA00047806"/>
    </source>
</evidence>
<dbReference type="AlphaFoldDB" id="A0A1H8I969"/>
<dbReference type="Pfam" id="PF01625">
    <property type="entry name" value="PMSR"/>
    <property type="match status" value="1"/>
</dbReference>
<feature type="chain" id="PRO_5011663125" description="Peptide methionine sulfoxide reductase MsrA" evidence="5">
    <location>
        <begin position="28"/>
        <end position="222"/>
    </location>
</feature>
<feature type="domain" description="Peptide methionine sulphoxide reductase MsrA" evidence="6">
    <location>
        <begin position="52"/>
        <end position="202"/>
    </location>
</feature>
<dbReference type="PANTHER" id="PTHR43774:SF1">
    <property type="entry name" value="PEPTIDE METHIONINE SULFOXIDE REDUCTASE MSRA 2"/>
    <property type="match status" value="1"/>
</dbReference>
<dbReference type="EMBL" id="FOCP01000030">
    <property type="protein sequence ID" value="SEN64851.1"/>
    <property type="molecule type" value="Genomic_DNA"/>
</dbReference>
<evidence type="ECO:0000256" key="3">
    <source>
        <dbReference type="ARBA" id="ARBA00048782"/>
    </source>
</evidence>
<evidence type="ECO:0000313" key="7">
    <source>
        <dbReference type="EMBL" id="SEN64851.1"/>
    </source>
</evidence>
<dbReference type="PANTHER" id="PTHR43774">
    <property type="entry name" value="PEPTIDE METHIONINE SULFOXIDE REDUCTASE"/>
    <property type="match status" value="1"/>
</dbReference>
<dbReference type="HAMAP" id="MF_01401">
    <property type="entry name" value="MsrA"/>
    <property type="match status" value="1"/>
</dbReference>
<gene>
    <name evidence="4" type="primary">msrA</name>
    <name evidence="7" type="ORF">SAMN05216325_1303</name>
</gene>
<proteinExistence type="inferred from homology"/>
<comment type="similarity">
    <text evidence="4">Belongs to the MsrA Met sulfoxide reductase family.</text>
</comment>
<evidence type="ECO:0000256" key="4">
    <source>
        <dbReference type="HAMAP-Rule" id="MF_01401"/>
    </source>
</evidence>
<dbReference type="GO" id="GO:0008113">
    <property type="term" value="F:peptide-methionine (S)-S-oxide reductase activity"/>
    <property type="evidence" value="ECO:0007669"/>
    <property type="project" value="UniProtKB-UniRule"/>
</dbReference>
<feature type="active site" evidence="4">
    <location>
        <position position="58"/>
    </location>
</feature>
<dbReference type="SUPFAM" id="SSF55068">
    <property type="entry name" value="Peptide methionine sulfoxide reductase"/>
    <property type="match status" value="1"/>
</dbReference>
<dbReference type="Proteomes" id="UP000199459">
    <property type="component" value="Unassembled WGS sequence"/>
</dbReference>
<organism evidence="7 8">
    <name type="scientific">Nitrosomonas marina</name>
    <dbReference type="NCBI Taxonomy" id="917"/>
    <lineage>
        <taxon>Bacteria</taxon>
        <taxon>Pseudomonadati</taxon>
        <taxon>Pseudomonadota</taxon>
        <taxon>Betaproteobacteria</taxon>
        <taxon>Nitrosomonadales</taxon>
        <taxon>Nitrosomonadaceae</taxon>
        <taxon>Nitrosomonas</taxon>
    </lineage>
</organism>
<evidence type="ECO:0000259" key="6">
    <source>
        <dbReference type="Pfam" id="PF01625"/>
    </source>
</evidence>
<dbReference type="InterPro" id="IPR002569">
    <property type="entry name" value="Met_Sox_Rdtase_MsrA_dom"/>
</dbReference>
<name>A0A1H8I969_9PROT</name>
<reference evidence="7 8" key="1">
    <citation type="submission" date="2016-10" db="EMBL/GenBank/DDBJ databases">
        <authorList>
            <person name="de Groot N.N."/>
        </authorList>
    </citation>
    <scope>NUCLEOTIDE SEQUENCE [LARGE SCALE GENOMIC DNA]</scope>
    <source>
        <strain evidence="7 8">Nm22</strain>
    </source>
</reference>
<dbReference type="NCBIfam" id="TIGR00401">
    <property type="entry name" value="msrA"/>
    <property type="match status" value="1"/>
</dbReference>
<comment type="catalytic activity">
    <reaction evidence="2 4">
        <text>L-methionyl-[protein] + [thioredoxin]-disulfide + H2O = L-methionyl-(S)-S-oxide-[protein] + [thioredoxin]-dithiol</text>
        <dbReference type="Rhea" id="RHEA:14217"/>
        <dbReference type="Rhea" id="RHEA-COMP:10698"/>
        <dbReference type="Rhea" id="RHEA-COMP:10700"/>
        <dbReference type="Rhea" id="RHEA-COMP:12313"/>
        <dbReference type="Rhea" id="RHEA-COMP:12315"/>
        <dbReference type="ChEBI" id="CHEBI:15377"/>
        <dbReference type="ChEBI" id="CHEBI:16044"/>
        <dbReference type="ChEBI" id="CHEBI:29950"/>
        <dbReference type="ChEBI" id="CHEBI:44120"/>
        <dbReference type="ChEBI" id="CHEBI:50058"/>
        <dbReference type="EC" id="1.8.4.11"/>
    </reaction>
</comment>
<dbReference type="GO" id="GO:0033744">
    <property type="term" value="F:L-methionine:thioredoxin-disulfide S-oxidoreductase activity"/>
    <property type="evidence" value="ECO:0007669"/>
    <property type="project" value="RHEA"/>
</dbReference>
<feature type="signal peptide" evidence="5">
    <location>
        <begin position="1"/>
        <end position="27"/>
    </location>
</feature>
<keyword evidence="1 4" id="KW-0560">Oxidoreductase</keyword>
<accession>A0A1H8I969</accession>
<evidence type="ECO:0000256" key="1">
    <source>
        <dbReference type="ARBA" id="ARBA00023002"/>
    </source>
</evidence>
<keyword evidence="5" id="KW-0732">Signal</keyword>
<evidence type="ECO:0000313" key="8">
    <source>
        <dbReference type="Proteomes" id="UP000199459"/>
    </source>
</evidence>
<dbReference type="InterPro" id="IPR036509">
    <property type="entry name" value="Met_Sox_Rdtase_MsrA_sf"/>
</dbReference>
<protein>
    <recommendedName>
        <fullName evidence="4">Peptide methionine sulfoxide reductase MsrA</fullName>
        <shortName evidence="4">Protein-methionine-S-oxide reductase</shortName>
        <ecNumber evidence="4">1.8.4.11</ecNumber>
    </recommendedName>
    <alternativeName>
        <fullName evidence="4">Peptide-methionine (S)-S-oxide reductase</fullName>
        <shortName evidence="4">Peptide Met(O) reductase</shortName>
    </alternativeName>
</protein>
<comment type="function">
    <text evidence="4">Has an important function as a repair enzyme for proteins that have been inactivated by oxidation. Catalyzes the reversible oxidation-reduction of methionine sulfoxide in proteins to methionine.</text>
</comment>
<dbReference type="STRING" id="917.SAMN05216326_12818"/>
<dbReference type="EC" id="1.8.4.11" evidence="4"/>
<comment type="catalytic activity">
    <reaction evidence="3 4">
        <text>[thioredoxin]-disulfide + L-methionine + H2O = L-methionine (S)-S-oxide + [thioredoxin]-dithiol</text>
        <dbReference type="Rhea" id="RHEA:19993"/>
        <dbReference type="Rhea" id="RHEA-COMP:10698"/>
        <dbReference type="Rhea" id="RHEA-COMP:10700"/>
        <dbReference type="ChEBI" id="CHEBI:15377"/>
        <dbReference type="ChEBI" id="CHEBI:29950"/>
        <dbReference type="ChEBI" id="CHEBI:50058"/>
        <dbReference type="ChEBI" id="CHEBI:57844"/>
        <dbReference type="ChEBI" id="CHEBI:58772"/>
        <dbReference type="EC" id="1.8.4.11"/>
    </reaction>
</comment>
<evidence type="ECO:0000256" key="5">
    <source>
        <dbReference type="SAM" id="SignalP"/>
    </source>
</evidence>
<dbReference type="Gene3D" id="3.30.1060.10">
    <property type="entry name" value="Peptide methionine sulphoxide reductase MsrA"/>
    <property type="match status" value="1"/>
</dbReference>